<dbReference type="RefSeq" id="WP_160201214.1">
    <property type="nucleotide sequence ID" value="NZ_QXWK01000008.1"/>
</dbReference>
<sequence>MAVTKIWQVRGWIGDVLSYVKNPQKTDMALQNVLDYAANESKTEQGLFVSGLNCDAETAAMQFPLVKKQFGKTGGIIAYHAYQSFEQGELSAEQAHEIGMEFAKEVWGKRFQVVVATHLNSNCLHNHFVVNSVSFVDGKRCRAKQWRELSQISDQVCRNHNLKTIEIPENRRVPLPIYKEEQKGKPTRLNLAKAAVDEAILVSHNLQELSLHLRKEGYICRFGANRKYWTISQRDWQRPIRLARMGAAYTNEKIMDRLKSPVKYAAYSAYQKRELSYQAKKYKVKANRPKKKAGGLLGLYFHYCYLLGVFPQRQKAQKKRVKPFYRDDLLKLNSITEEARFLCRNRIETKEQLQAKKELLEMQMKELAAERELCRGTAYQKGGSEKAKSAEREQIADLTGQMRTLRKQISLCKAIINRSDEMKGKIREAGARETRKPREKKKAEREMEL</sequence>
<dbReference type="Proteomes" id="UP000446866">
    <property type="component" value="Unassembled WGS sequence"/>
</dbReference>
<dbReference type="InterPro" id="IPR005094">
    <property type="entry name" value="Endonuclease_MobA/VirD2"/>
</dbReference>
<name>A0A845QFX5_9FIRM</name>
<gene>
    <name evidence="4" type="ORF">D0435_04550</name>
</gene>
<evidence type="ECO:0000256" key="2">
    <source>
        <dbReference type="SAM" id="MobiDB-lite"/>
    </source>
</evidence>
<keyword evidence="1" id="KW-0175">Coiled coil</keyword>
<evidence type="ECO:0000256" key="1">
    <source>
        <dbReference type="SAM" id="Coils"/>
    </source>
</evidence>
<evidence type="ECO:0000259" key="3">
    <source>
        <dbReference type="Pfam" id="PF03432"/>
    </source>
</evidence>
<accession>A0A845QFX5</accession>
<evidence type="ECO:0000313" key="4">
    <source>
        <dbReference type="EMBL" id="NBH60922.1"/>
    </source>
</evidence>
<feature type="region of interest" description="Disordered" evidence="2">
    <location>
        <begin position="423"/>
        <end position="449"/>
    </location>
</feature>
<feature type="coiled-coil region" evidence="1">
    <location>
        <begin position="350"/>
        <end position="408"/>
    </location>
</feature>
<protein>
    <submittedName>
        <fullName evidence="4">Relaxase</fullName>
    </submittedName>
</protein>
<dbReference type="Pfam" id="PF03432">
    <property type="entry name" value="Relaxase"/>
    <property type="match status" value="1"/>
</dbReference>
<dbReference type="EMBL" id="QXWK01000008">
    <property type="protein sequence ID" value="NBH60922.1"/>
    <property type="molecule type" value="Genomic_DNA"/>
</dbReference>
<proteinExistence type="predicted"/>
<dbReference type="AlphaFoldDB" id="A0A845QFX5"/>
<organism evidence="4 5">
    <name type="scientific">Anaerotruncus colihominis</name>
    <dbReference type="NCBI Taxonomy" id="169435"/>
    <lineage>
        <taxon>Bacteria</taxon>
        <taxon>Bacillati</taxon>
        <taxon>Bacillota</taxon>
        <taxon>Clostridia</taxon>
        <taxon>Eubacteriales</taxon>
        <taxon>Oscillospiraceae</taxon>
        <taxon>Anaerotruncus</taxon>
    </lineage>
</organism>
<evidence type="ECO:0000313" key="5">
    <source>
        <dbReference type="Proteomes" id="UP000446866"/>
    </source>
</evidence>
<reference evidence="4 5" key="1">
    <citation type="submission" date="2018-08" db="EMBL/GenBank/DDBJ databases">
        <title>Murine metabolic-syndrome-specific gut microbial biobank.</title>
        <authorList>
            <person name="Liu C."/>
        </authorList>
    </citation>
    <scope>NUCLEOTIDE SEQUENCE [LARGE SCALE GENOMIC DNA]</scope>
    <source>
        <strain evidence="4 5">28</strain>
    </source>
</reference>
<comment type="caution">
    <text evidence="4">The sequence shown here is derived from an EMBL/GenBank/DDBJ whole genome shotgun (WGS) entry which is preliminary data.</text>
</comment>
<keyword evidence="5" id="KW-1185">Reference proteome</keyword>
<feature type="domain" description="MobA/VirD2-like nuclease" evidence="3">
    <location>
        <begin position="36"/>
        <end position="162"/>
    </location>
</feature>